<dbReference type="Proteomes" id="UP000054018">
    <property type="component" value="Unassembled WGS sequence"/>
</dbReference>
<reference evidence="2 3" key="1">
    <citation type="submission" date="2014-04" db="EMBL/GenBank/DDBJ databases">
        <authorList>
            <consortium name="DOE Joint Genome Institute"/>
            <person name="Kuo A."/>
            <person name="Kohler A."/>
            <person name="Costa M.D."/>
            <person name="Nagy L.G."/>
            <person name="Floudas D."/>
            <person name="Copeland A."/>
            <person name="Barry K.W."/>
            <person name="Cichocki N."/>
            <person name="Veneault-Fourrey C."/>
            <person name="LaButti K."/>
            <person name="Lindquist E.A."/>
            <person name="Lipzen A."/>
            <person name="Lundell T."/>
            <person name="Morin E."/>
            <person name="Murat C."/>
            <person name="Sun H."/>
            <person name="Tunlid A."/>
            <person name="Henrissat B."/>
            <person name="Grigoriev I.V."/>
            <person name="Hibbett D.S."/>
            <person name="Martin F."/>
            <person name="Nordberg H.P."/>
            <person name="Cantor M.N."/>
            <person name="Hua S.X."/>
        </authorList>
    </citation>
    <scope>NUCLEOTIDE SEQUENCE [LARGE SCALE GENOMIC DNA]</scope>
    <source>
        <strain evidence="2 3">441</strain>
    </source>
</reference>
<gene>
    <name evidence="2" type="ORF">PISMIDRAFT_57312</name>
</gene>
<feature type="non-terminal residue" evidence="2">
    <location>
        <position position="1"/>
    </location>
</feature>
<dbReference type="Pfam" id="PF22936">
    <property type="entry name" value="Pol_BBD"/>
    <property type="match status" value="1"/>
</dbReference>
<dbReference type="EMBL" id="KN833689">
    <property type="protein sequence ID" value="KIK29652.1"/>
    <property type="molecule type" value="Genomic_DNA"/>
</dbReference>
<organism evidence="2 3">
    <name type="scientific">Pisolithus microcarpus 441</name>
    <dbReference type="NCBI Taxonomy" id="765257"/>
    <lineage>
        <taxon>Eukaryota</taxon>
        <taxon>Fungi</taxon>
        <taxon>Dikarya</taxon>
        <taxon>Basidiomycota</taxon>
        <taxon>Agaricomycotina</taxon>
        <taxon>Agaricomycetes</taxon>
        <taxon>Agaricomycetidae</taxon>
        <taxon>Boletales</taxon>
        <taxon>Sclerodermatineae</taxon>
        <taxon>Pisolithaceae</taxon>
        <taxon>Pisolithus</taxon>
    </lineage>
</organism>
<feature type="non-terminal residue" evidence="2">
    <location>
        <position position="122"/>
    </location>
</feature>
<evidence type="ECO:0000313" key="3">
    <source>
        <dbReference type="Proteomes" id="UP000054018"/>
    </source>
</evidence>
<dbReference type="HOGENOM" id="CLU_130521_0_0_1"/>
<protein>
    <recommendedName>
        <fullName evidence="1">Retrovirus-related Pol polyprotein from transposon TNT 1-94-like beta-barrel domain-containing protein</fullName>
    </recommendedName>
</protein>
<evidence type="ECO:0000259" key="1">
    <source>
        <dbReference type="Pfam" id="PF22936"/>
    </source>
</evidence>
<accession>A0A0D0A5H5</accession>
<feature type="domain" description="Retrovirus-related Pol polyprotein from transposon TNT 1-94-like beta-barrel" evidence="1">
    <location>
        <begin position="20"/>
        <end position="69"/>
    </location>
</feature>
<proteinExistence type="predicted"/>
<evidence type="ECO:0000313" key="2">
    <source>
        <dbReference type="EMBL" id="KIK29652.1"/>
    </source>
</evidence>
<reference evidence="3" key="2">
    <citation type="submission" date="2015-01" db="EMBL/GenBank/DDBJ databases">
        <title>Evolutionary Origins and Diversification of the Mycorrhizal Mutualists.</title>
        <authorList>
            <consortium name="DOE Joint Genome Institute"/>
            <consortium name="Mycorrhizal Genomics Consortium"/>
            <person name="Kohler A."/>
            <person name="Kuo A."/>
            <person name="Nagy L.G."/>
            <person name="Floudas D."/>
            <person name="Copeland A."/>
            <person name="Barry K.W."/>
            <person name="Cichocki N."/>
            <person name="Veneault-Fourrey C."/>
            <person name="LaButti K."/>
            <person name="Lindquist E.A."/>
            <person name="Lipzen A."/>
            <person name="Lundell T."/>
            <person name="Morin E."/>
            <person name="Murat C."/>
            <person name="Riley R."/>
            <person name="Ohm R."/>
            <person name="Sun H."/>
            <person name="Tunlid A."/>
            <person name="Henrissat B."/>
            <person name="Grigoriev I.V."/>
            <person name="Hibbett D.S."/>
            <person name="Martin F."/>
        </authorList>
    </citation>
    <scope>NUCLEOTIDE SEQUENCE [LARGE SCALE GENOMIC DNA]</scope>
    <source>
        <strain evidence="3">441</strain>
    </source>
</reference>
<sequence length="122" mass="13548">YMWVADSGSTTHIAKDKSVDHKITVHGIGTVMLQAQVGNKTSVITLQNVLYTPDTVHNLISLTCLDKEGGSSVAGGGQMKLYDHQGNLFAIANIHDQIYKLCMHRHIPAEHAYQAHTWDDWH</sequence>
<keyword evidence="3" id="KW-1185">Reference proteome</keyword>
<dbReference type="InterPro" id="IPR054722">
    <property type="entry name" value="PolX-like_BBD"/>
</dbReference>
<dbReference type="OrthoDB" id="3340343at2759"/>
<name>A0A0D0A5H5_9AGAM</name>
<dbReference type="AlphaFoldDB" id="A0A0D0A5H5"/>